<dbReference type="InterPro" id="IPR018060">
    <property type="entry name" value="HTH_AraC"/>
</dbReference>
<dbReference type="Gene3D" id="1.10.10.60">
    <property type="entry name" value="Homeodomain-like"/>
    <property type="match status" value="2"/>
</dbReference>
<dbReference type="PANTHER" id="PTHR43280">
    <property type="entry name" value="ARAC-FAMILY TRANSCRIPTIONAL REGULATOR"/>
    <property type="match status" value="1"/>
</dbReference>
<protein>
    <submittedName>
        <fullName evidence="5">Tetratricopeptide repeat-containing protein</fullName>
    </submittedName>
</protein>
<keyword evidence="3" id="KW-1133">Transmembrane helix</keyword>
<evidence type="ECO:0000256" key="3">
    <source>
        <dbReference type="SAM" id="Phobius"/>
    </source>
</evidence>
<evidence type="ECO:0000256" key="1">
    <source>
        <dbReference type="ARBA" id="ARBA00023125"/>
    </source>
</evidence>
<dbReference type="AlphaFoldDB" id="A0A1M6LII7"/>
<feature type="domain" description="HTH araC/xylS-type" evidence="4">
    <location>
        <begin position="429"/>
        <end position="533"/>
    </location>
</feature>
<name>A0A1M6LII7_9FLAO</name>
<dbReference type="GO" id="GO:0003700">
    <property type="term" value="F:DNA-binding transcription factor activity"/>
    <property type="evidence" value="ECO:0007669"/>
    <property type="project" value="InterPro"/>
</dbReference>
<evidence type="ECO:0000259" key="4">
    <source>
        <dbReference type="PROSITE" id="PS01124"/>
    </source>
</evidence>
<dbReference type="PROSITE" id="PS50005">
    <property type="entry name" value="TPR"/>
    <property type="match status" value="1"/>
</dbReference>
<proteinExistence type="predicted"/>
<organism evidence="5 6">
    <name type="scientific">Aquimarina spongiae</name>
    <dbReference type="NCBI Taxonomy" id="570521"/>
    <lineage>
        <taxon>Bacteria</taxon>
        <taxon>Pseudomonadati</taxon>
        <taxon>Bacteroidota</taxon>
        <taxon>Flavobacteriia</taxon>
        <taxon>Flavobacteriales</taxon>
        <taxon>Flavobacteriaceae</taxon>
        <taxon>Aquimarina</taxon>
    </lineage>
</organism>
<dbReference type="SUPFAM" id="SSF48452">
    <property type="entry name" value="TPR-like"/>
    <property type="match status" value="1"/>
</dbReference>
<evidence type="ECO:0000256" key="2">
    <source>
        <dbReference type="PROSITE-ProRule" id="PRU00339"/>
    </source>
</evidence>
<dbReference type="PANTHER" id="PTHR43280:SF2">
    <property type="entry name" value="HTH-TYPE TRANSCRIPTIONAL REGULATOR EXSA"/>
    <property type="match status" value="1"/>
</dbReference>
<dbReference type="Proteomes" id="UP000184432">
    <property type="component" value="Unassembled WGS sequence"/>
</dbReference>
<feature type="repeat" description="TPR" evidence="2">
    <location>
        <begin position="173"/>
        <end position="206"/>
    </location>
</feature>
<feature type="transmembrane region" description="Helical" evidence="3">
    <location>
        <begin position="366"/>
        <end position="386"/>
    </location>
</feature>
<dbReference type="Gene3D" id="1.25.40.10">
    <property type="entry name" value="Tetratricopeptide repeat domain"/>
    <property type="match status" value="2"/>
</dbReference>
<dbReference type="GO" id="GO:0043565">
    <property type="term" value="F:sequence-specific DNA binding"/>
    <property type="evidence" value="ECO:0007669"/>
    <property type="project" value="InterPro"/>
</dbReference>
<evidence type="ECO:0000313" key="5">
    <source>
        <dbReference type="EMBL" id="SHJ71013.1"/>
    </source>
</evidence>
<dbReference type="PROSITE" id="PS01124">
    <property type="entry name" value="HTH_ARAC_FAMILY_2"/>
    <property type="match status" value="1"/>
</dbReference>
<dbReference type="SMART" id="SM00342">
    <property type="entry name" value="HTH_ARAC"/>
    <property type="match status" value="1"/>
</dbReference>
<evidence type="ECO:0000313" key="6">
    <source>
        <dbReference type="Proteomes" id="UP000184432"/>
    </source>
</evidence>
<dbReference type="InterPro" id="IPR019734">
    <property type="entry name" value="TPR_rpt"/>
</dbReference>
<dbReference type="Pfam" id="PF12833">
    <property type="entry name" value="HTH_18"/>
    <property type="match status" value="1"/>
</dbReference>
<keyword evidence="1" id="KW-0238">DNA-binding</keyword>
<accession>A0A1M6LII7</accession>
<reference evidence="6" key="1">
    <citation type="submission" date="2016-11" db="EMBL/GenBank/DDBJ databases">
        <authorList>
            <person name="Varghese N."/>
            <person name="Submissions S."/>
        </authorList>
    </citation>
    <scope>NUCLEOTIDE SEQUENCE [LARGE SCALE GENOMIC DNA]</scope>
    <source>
        <strain evidence="6">DSM 22623</strain>
    </source>
</reference>
<dbReference type="STRING" id="570521.SAMN04488508_11717"/>
<dbReference type="SMART" id="SM00028">
    <property type="entry name" value="TPR"/>
    <property type="match status" value="3"/>
</dbReference>
<sequence length="540" mass="63151">MFDSLKSKTFDELDKLFDENSEDSILSFHIAREYLDKAKNENDVIQTARAYNLLFNVYDYSNRNNIALQYADSIIITTKDMETHMRYPATGYLKKGYALYALDRYDDALQSYLIALKHAERVENEEQIVALKHNIALLKTNLGKNREALITFKENYDFLIKEDTLVEYPMTYAATLYKLGDTYNRLKKYDSASYYLNKGIRLRFSTGNAEFYPDLLSAYGVNSFYKEAYTEAKDSLQKMLITSREDKEDVNVKISYLYLAKSLLKLGKKKEGLDYLLKAESATNEFNYVPQIHEIFTLLIDYYQENKDLENQLRITNKLLQLERTFNEKYARLNNNIVEKYDIARLVKDKKELIETIDSKNKMSRYRSILFGVILLSILISLFFYLKKRRNKFSEISDKYTELVNSIEKKKEATIVVEVPEDIKKEILKKLQDFENDHKYLKNNLSLGSVSKSLKTNSSYLSKVINIEKGKNFANYINDLRIDFCVDQIKTNKKFKQYSVRSMAGEVGFNNIQSFAKAFLKRKGCKPAEFIKSIENQGFE</sequence>
<keyword evidence="3" id="KW-0812">Transmembrane</keyword>
<keyword evidence="6" id="KW-1185">Reference proteome</keyword>
<keyword evidence="3" id="KW-0472">Membrane</keyword>
<keyword evidence="2" id="KW-0802">TPR repeat</keyword>
<dbReference type="EMBL" id="FQYP01000017">
    <property type="protein sequence ID" value="SHJ71013.1"/>
    <property type="molecule type" value="Genomic_DNA"/>
</dbReference>
<dbReference type="InterPro" id="IPR011990">
    <property type="entry name" value="TPR-like_helical_dom_sf"/>
</dbReference>
<gene>
    <name evidence="5" type="ORF">SAMN04488508_11717</name>
</gene>